<dbReference type="AlphaFoldDB" id="E7G9G3"/>
<dbReference type="Proteomes" id="UP000003157">
    <property type="component" value="Unassembled WGS sequence"/>
</dbReference>
<dbReference type="GeneID" id="78231033"/>
<dbReference type="EMBL" id="ADKX01000026">
    <property type="protein sequence ID" value="EFW05257.1"/>
    <property type="molecule type" value="Genomic_DNA"/>
</dbReference>
<proteinExistence type="predicted"/>
<protein>
    <submittedName>
        <fullName evidence="1">Uncharacterized protein</fullName>
    </submittedName>
</protein>
<keyword evidence="2" id="KW-1185">Reference proteome</keyword>
<dbReference type="STRING" id="100884.GCA_000269565_03250"/>
<reference evidence="1 2" key="1">
    <citation type="submission" date="2010-12" db="EMBL/GenBank/DDBJ databases">
        <title>The Genome Sequence of Coprobacillus sp. strain 29_1.</title>
        <authorList>
            <consortium name="The Broad Institute Genome Sequencing Platform"/>
            <person name="Earl A."/>
            <person name="Ward D."/>
            <person name="Feldgarden M."/>
            <person name="Gevers D."/>
            <person name="Daigneault M."/>
            <person name="Sibley C.D."/>
            <person name="White A."/>
            <person name="Strauss J."/>
            <person name="Allen-Vercoe E."/>
            <person name="Young S.K."/>
            <person name="Zeng Q."/>
            <person name="Gargeya S."/>
            <person name="Fitzgerald M."/>
            <person name="Haas B."/>
            <person name="Abouelleil A."/>
            <person name="Alvarado L."/>
            <person name="Arachchi H.M."/>
            <person name="Berlin A."/>
            <person name="Brown A."/>
            <person name="Chapman S.B."/>
            <person name="Chen Z."/>
            <person name="Dunbar C."/>
            <person name="Freedman E."/>
            <person name="Gearin G."/>
            <person name="Gellesch M."/>
            <person name="Goldberg J."/>
            <person name="Griggs A."/>
            <person name="Gujja S."/>
            <person name="Heilman E."/>
            <person name="Heiman D."/>
            <person name="Howarth C."/>
            <person name="Larson L."/>
            <person name="Lui A."/>
            <person name="MacDonald P.J.P."/>
            <person name="Mehta T."/>
            <person name="Montmayeur A."/>
            <person name="Murphy C."/>
            <person name="Neiman D."/>
            <person name="Pearson M."/>
            <person name="Priest M."/>
            <person name="Roberts A."/>
            <person name="Saif S."/>
            <person name="Shea T."/>
            <person name="Shenoy N."/>
            <person name="Sisk P."/>
            <person name="Stolte C."/>
            <person name="Sykes S."/>
            <person name="White J."/>
            <person name="Yandava C."/>
            <person name="Nusbaum C."/>
            <person name="Birren B."/>
        </authorList>
    </citation>
    <scope>NUCLEOTIDE SEQUENCE [LARGE SCALE GENOMIC DNA]</scope>
    <source>
        <strain evidence="1 2">29_1</strain>
    </source>
</reference>
<dbReference type="SUPFAM" id="SSF51735">
    <property type="entry name" value="NAD(P)-binding Rossmann-fold domains"/>
    <property type="match status" value="1"/>
</dbReference>
<sequence length="309" mass="36783">MEILVGYTGFVGSNLWATHQFDYLFNSKNISEAFGLSPDLLVYSGVRAEMFLANSNPEADMDVIKEAIDDIKKINPKKLVLISTVAVYDDISNGDEDTFINKDNLSAYGRNRLFLEEWVEGNYDDYLIVRLPAIYGLNLKKNFIYDYIYFIPKMLRTDKYNELYLRNKQLQNYYSDEQNGFYKCRELTKNERKELIDIFKELKFSALNFTDSRNIYQFFNLSHLWEIIALAFHHDIRKLNIVTEPISVQELYYYLEHSEFNNELSKNILHYNLKTKYDYLFNHDNGYIESKQNILKDIKKYIDNKRNEE</sequence>
<dbReference type="eggNOG" id="COG1091">
    <property type="taxonomic scope" value="Bacteria"/>
</dbReference>
<evidence type="ECO:0000313" key="1">
    <source>
        <dbReference type="EMBL" id="EFW05257.1"/>
    </source>
</evidence>
<comment type="caution">
    <text evidence="1">The sequence shown here is derived from an EMBL/GenBank/DDBJ whole genome shotgun (WGS) entry which is preliminary data.</text>
</comment>
<name>E7G9G3_9FIRM</name>
<dbReference type="InterPro" id="IPR036291">
    <property type="entry name" value="NAD(P)-bd_dom_sf"/>
</dbReference>
<dbReference type="RefSeq" id="WP_008788517.1">
    <property type="nucleotide sequence ID" value="NZ_AKCB01000003.1"/>
</dbReference>
<organism evidence="1 2">
    <name type="scientific">Coprobacillus cateniformis</name>
    <dbReference type="NCBI Taxonomy" id="100884"/>
    <lineage>
        <taxon>Bacteria</taxon>
        <taxon>Bacillati</taxon>
        <taxon>Bacillota</taxon>
        <taxon>Erysipelotrichia</taxon>
        <taxon>Erysipelotrichales</taxon>
        <taxon>Coprobacillaceae</taxon>
        <taxon>Coprobacillus</taxon>
    </lineage>
</organism>
<dbReference type="Gene3D" id="3.40.50.720">
    <property type="entry name" value="NAD(P)-binding Rossmann-like Domain"/>
    <property type="match status" value="1"/>
</dbReference>
<evidence type="ECO:0000313" key="2">
    <source>
        <dbReference type="Proteomes" id="UP000003157"/>
    </source>
</evidence>
<accession>E7G9G3</accession>
<dbReference type="HOGENOM" id="CLU_091335_0_0_9"/>
<gene>
    <name evidence="1" type="ORF">HMPREF9488_01401</name>
</gene>
<dbReference type="OrthoDB" id="9812470at2"/>